<accession>A0A5N6R6R2</accession>
<feature type="compositionally biased region" description="Basic and acidic residues" evidence="4">
    <location>
        <begin position="434"/>
        <end position="448"/>
    </location>
</feature>
<sequence>MEQDEKNSDFQPKKLARQLDFTGTYRGLANVALPESQDEQKQLESESQRQSHSQLESRRHPEPQIKSPSHSQQPPQPQQPRSPLQLQLQQQPLLPQLQARQQLGPTVNRSHPVYKLPPPTLQAAKQESPTSRPRANIDAKDGTPKKKKQCNCKSSQCLKLYCECFSAGIYCDNCNCISCQNNVENEAARQEAVVATLERNPFAFRPKIACSPRRSRGSMDDSAEVQVVGKHSKGCHCKKSGCLKKYCECFQASILCSENCKCVSCKNFEGSEERSALFHEDHNTTIHVQQAANAAISGAIGSSGYGIPLASKKRKYGKLFSGIAAKDQSIHMSPQCQQENNLSVASSLLSSKFKYRSSLAGILQLQDIKDLCSLFVTLSDEATKTLAEETIQWTEKSDKLDRQKEGQNAEISIDLSTQESRDGKKGHISQNAISDDHLSWNQVDRDGTSDSGSDATNMNDGRPMSPGTLALMCDEPDTMFMAAGSPGGMAGHGQNTSQKSSNGHVFTRLYAEQERLVLTGIRDFLNRLITCGSIQETMPLPLAKNDIGSQQRPAENGKVKSGSETASHKEVYDEGIINSPVTQLSPDAIAVTSCNKDLSLQVGLPDGNGEKIEPITDGES</sequence>
<feature type="compositionally biased region" description="Basic and acidic residues" evidence="4">
    <location>
        <begin position="396"/>
        <end position="407"/>
    </location>
</feature>
<feature type="compositionally biased region" description="Basic and acidic residues" evidence="4">
    <location>
        <begin position="135"/>
        <end position="144"/>
    </location>
</feature>
<feature type="compositionally biased region" description="Polar residues" evidence="4">
    <location>
        <begin position="123"/>
        <end position="133"/>
    </location>
</feature>
<evidence type="ECO:0000256" key="4">
    <source>
        <dbReference type="SAM" id="MobiDB-lite"/>
    </source>
</evidence>
<comment type="subcellular location">
    <subcellularLocation>
        <location evidence="1">Nucleus</location>
    </subcellularLocation>
</comment>
<dbReference type="SMART" id="SM01114">
    <property type="entry name" value="CXC"/>
    <property type="match status" value="2"/>
</dbReference>
<dbReference type="InterPro" id="IPR005172">
    <property type="entry name" value="CRC"/>
</dbReference>
<dbReference type="GO" id="GO:0006355">
    <property type="term" value="P:regulation of DNA-templated transcription"/>
    <property type="evidence" value="ECO:0007669"/>
    <property type="project" value="TreeGrafter"/>
</dbReference>
<dbReference type="AlphaFoldDB" id="A0A5N6R6R2"/>
<dbReference type="InterPro" id="IPR033467">
    <property type="entry name" value="Tesmin/TSO1-like_CXC"/>
</dbReference>
<comment type="similarity">
    <text evidence="2">Belongs to the lin-54 family.</text>
</comment>
<reference evidence="6 7" key="1">
    <citation type="submission" date="2019-06" db="EMBL/GenBank/DDBJ databases">
        <title>A chromosomal-level reference genome of Carpinus fangiana (Coryloideae, Betulaceae).</title>
        <authorList>
            <person name="Yang X."/>
            <person name="Wang Z."/>
            <person name="Zhang L."/>
            <person name="Hao G."/>
            <person name="Liu J."/>
            <person name="Yang Y."/>
        </authorList>
    </citation>
    <scope>NUCLEOTIDE SEQUENCE [LARGE SCALE GENOMIC DNA]</scope>
    <source>
        <strain evidence="6">Cfa_2016G</strain>
        <tissue evidence="6">Leaf</tissue>
    </source>
</reference>
<gene>
    <name evidence="6" type="ORF">FH972_013351</name>
</gene>
<evidence type="ECO:0000256" key="3">
    <source>
        <dbReference type="ARBA" id="ARBA00023242"/>
    </source>
</evidence>
<evidence type="ECO:0000259" key="5">
    <source>
        <dbReference type="PROSITE" id="PS51634"/>
    </source>
</evidence>
<feature type="region of interest" description="Disordered" evidence="4">
    <location>
        <begin position="396"/>
        <end position="471"/>
    </location>
</feature>
<protein>
    <recommendedName>
        <fullName evidence="5">CRC domain-containing protein</fullName>
    </recommendedName>
</protein>
<feature type="region of interest" description="Disordered" evidence="4">
    <location>
        <begin position="108"/>
        <end position="148"/>
    </location>
</feature>
<feature type="region of interest" description="Disordered" evidence="4">
    <location>
        <begin position="546"/>
        <end position="566"/>
    </location>
</feature>
<dbReference type="PROSITE" id="PS51634">
    <property type="entry name" value="CRC"/>
    <property type="match status" value="1"/>
</dbReference>
<feature type="domain" description="CRC" evidence="5">
    <location>
        <begin position="146"/>
        <end position="270"/>
    </location>
</feature>
<organism evidence="6 7">
    <name type="scientific">Carpinus fangiana</name>
    <dbReference type="NCBI Taxonomy" id="176857"/>
    <lineage>
        <taxon>Eukaryota</taxon>
        <taxon>Viridiplantae</taxon>
        <taxon>Streptophyta</taxon>
        <taxon>Embryophyta</taxon>
        <taxon>Tracheophyta</taxon>
        <taxon>Spermatophyta</taxon>
        <taxon>Magnoliopsida</taxon>
        <taxon>eudicotyledons</taxon>
        <taxon>Gunneridae</taxon>
        <taxon>Pentapetalae</taxon>
        <taxon>rosids</taxon>
        <taxon>fabids</taxon>
        <taxon>Fagales</taxon>
        <taxon>Betulaceae</taxon>
        <taxon>Carpinus</taxon>
    </lineage>
</organism>
<evidence type="ECO:0000256" key="2">
    <source>
        <dbReference type="ARBA" id="ARBA00007267"/>
    </source>
</evidence>
<dbReference type="EMBL" id="CM017325">
    <property type="protein sequence ID" value="KAE8056596.1"/>
    <property type="molecule type" value="Genomic_DNA"/>
</dbReference>
<feature type="compositionally biased region" description="Basic and acidic residues" evidence="4">
    <location>
        <begin position="38"/>
        <end position="63"/>
    </location>
</feature>
<dbReference type="GO" id="GO:0005634">
    <property type="term" value="C:nucleus"/>
    <property type="evidence" value="ECO:0007669"/>
    <property type="project" value="UniProtKB-SubCell"/>
</dbReference>
<proteinExistence type="inferred from homology"/>
<dbReference type="Pfam" id="PF03638">
    <property type="entry name" value="TCR"/>
    <property type="match status" value="2"/>
</dbReference>
<dbReference type="InterPro" id="IPR028307">
    <property type="entry name" value="Lin-54_fam"/>
</dbReference>
<evidence type="ECO:0000313" key="7">
    <source>
        <dbReference type="Proteomes" id="UP000327013"/>
    </source>
</evidence>
<keyword evidence="7" id="KW-1185">Reference proteome</keyword>
<evidence type="ECO:0000313" key="6">
    <source>
        <dbReference type="EMBL" id="KAE8056596.1"/>
    </source>
</evidence>
<feature type="compositionally biased region" description="Polar residues" evidence="4">
    <location>
        <begin position="449"/>
        <end position="459"/>
    </location>
</feature>
<dbReference type="PANTHER" id="PTHR12446">
    <property type="entry name" value="TESMIN/TSO1-RELATED"/>
    <property type="match status" value="1"/>
</dbReference>
<dbReference type="OrthoDB" id="6283463at2759"/>
<dbReference type="Proteomes" id="UP000327013">
    <property type="component" value="Chromosome 5"/>
</dbReference>
<dbReference type="PANTHER" id="PTHR12446:SF49">
    <property type="entry name" value="CRC DOMAIN-CONTAINING PROTEIN"/>
    <property type="match status" value="1"/>
</dbReference>
<feature type="region of interest" description="Disordered" evidence="4">
    <location>
        <begin position="30"/>
        <end position="86"/>
    </location>
</feature>
<keyword evidence="3" id="KW-0539">Nucleus</keyword>
<evidence type="ECO:0000256" key="1">
    <source>
        <dbReference type="ARBA" id="ARBA00004123"/>
    </source>
</evidence>
<name>A0A5N6R6R2_9ROSI</name>